<feature type="non-terminal residue" evidence="2">
    <location>
        <position position="107"/>
    </location>
</feature>
<name>A0ABR9V286_9CHRO</name>
<organism evidence="2 3">
    <name type="scientific">Cyanobacterium stanieri LEGE 03274</name>
    <dbReference type="NCBI Taxonomy" id="1828756"/>
    <lineage>
        <taxon>Bacteria</taxon>
        <taxon>Bacillati</taxon>
        <taxon>Cyanobacteriota</taxon>
        <taxon>Cyanophyceae</taxon>
        <taxon>Oscillatoriophycideae</taxon>
        <taxon>Chroococcales</taxon>
        <taxon>Geminocystaceae</taxon>
        <taxon>Cyanobacterium</taxon>
    </lineage>
</organism>
<feature type="compositionally biased region" description="Polar residues" evidence="1">
    <location>
        <begin position="41"/>
        <end position="58"/>
    </location>
</feature>
<feature type="compositionally biased region" description="Polar residues" evidence="1">
    <location>
        <begin position="67"/>
        <end position="79"/>
    </location>
</feature>
<sequence>MISYRLLPKNIHLLFPLCTMLFLVGNHQKAIAQQIQVIGVSPHNQTPENNPLLESNYSIPPLPSQTPPTDTITINGNPTPNRPSIPANIQGIGSTQSLPSPPPLSEP</sequence>
<dbReference type="RefSeq" id="WP_193800131.1">
    <property type="nucleotide sequence ID" value="NZ_JADEWC010000007.1"/>
</dbReference>
<comment type="caution">
    <text evidence="2">The sequence shown here is derived from an EMBL/GenBank/DDBJ whole genome shotgun (WGS) entry which is preliminary data.</text>
</comment>
<keyword evidence="3" id="KW-1185">Reference proteome</keyword>
<evidence type="ECO:0000313" key="2">
    <source>
        <dbReference type="EMBL" id="MBE9221962.1"/>
    </source>
</evidence>
<dbReference type="Proteomes" id="UP000654604">
    <property type="component" value="Unassembled WGS sequence"/>
</dbReference>
<evidence type="ECO:0000313" key="3">
    <source>
        <dbReference type="Proteomes" id="UP000654604"/>
    </source>
</evidence>
<proteinExistence type="predicted"/>
<reference evidence="2 3" key="1">
    <citation type="submission" date="2020-10" db="EMBL/GenBank/DDBJ databases">
        <authorList>
            <person name="Castelo-Branco R."/>
            <person name="Eusebio N."/>
            <person name="Adriana R."/>
            <person name="Vieira A."/>
            <person name="Brugerolle De Fraissinette N."/>
            <person name="Rezende De Castro R."/>
            <person name="Schneider M.P."/>
            <person name="Vasconcelos V."/>
            <person name="Leao P.N."/>
        </authorList>
    </citation>
    <scope>NUCLEOTIDE SEQUENCE [LARGE SCALE GENOMIC DNA]</scope>
    <source>
        <strain evidence="2 3">LEGE 03274</strain>
    </source>
</reference>
<dbReference type="EMBL" id="JADEWC010000007">
    <property type="protein sequence ID" value="MBE9221962.1"/>
    <property type="molecule type" value="Genomic_DNA"/>
</dbReference>
<gene>
    <name evidence="2" type="ORF">IQ215_04550</name>
</gene>
<feature type="region of interest" description="Disordered" evidence="1">
    <location>
        <begin position="41"/>
        <end position="107"/>
    </location>
</feature>
<protein>
    <submittedName>
        <fullName evidence="2">Uncharacterized protein</fullName>
    </submittedName>
</protein>
<accession>A0ABR9V286</accession>
<evidence type="ECO:0000256" key="1">
    <source>
        <dbReference type="SAM" id="MobiDB-lite"/>
    </source>
</evidence>